<name>A0A395HZL8_ASPHC</name>
<evidence type="ECO:0000256" key="1">
    <source>
        <dbReference type="SAM" id="Coils"/>
    </source>
</evidence>
<dbReference type="GeneID" id="37200575"/>
<accession>A0A395HZL8</accession>
<dbReference type="STRING" id="1450537.A0A395HZL8"/>
<organism evidence="2 3">
    <name type="scientific">Aspergillus homomorphus (strain CBS 101889)</name>
    <dbReference type="NCBI Taxonomy" id="1450537"/>
    <lineage>
        <taxon>Eukaryota</taxon>
        <taxon>Fungi</taxon>
        <taxon>Dikarya</taxon>
        <taxon>Ascomycota</taxon>
        <taxon>Pezizomycotina</taxon>
        <taxon>Eurotiomycetes</taxon>
        <taxon>Eurotiomycetidae</taxon>
        <taxon>Eurotiales</taxon>
        <taxon>Aspergillaceae</taxon>
        <taxon>Aspergillus</taxon>
        <taxon>Aspergillus subgen. Circumdati</taxon>
    </lineage>
</organism>
<feature type="coiled-coil region" evidence="1">
    <location>
        <begin position="307"/>
        <end position="334"/>
    </location>
</feature>
<dbReference type="PANTHER" id="PTHR35179:SF2">
    <property type="entry name" value="START DOMAIN-CONTAINING PROTEIN"/>
    <property type="match status" value="1"/>
</dbReference>
<dbReference type="OrthoDB" id="5393654at2759"/>
<gene>
    <name evidence="2" type="ORF">BO97DRAFT_413376</name>
</gene>
<evidence type="ECO:0000313" key="3">
    <source>
        <dbReference type="Proteomes" id="UP000248961"/>
    </source>
</evidence>
<sequence>MASVVGEISRAELKDTHLKKVSITNVKHLSSYNWIEAASPTIAVPGSPALWTPPTTPKKIDKDTGLIYIAQNTARHPDSPLEPLFRSLYIENPSFRIDSVDLVTDRNNIRKLLSFVSPPLSKNRQEPWVISAELVKNTNTVIFCRWETKTSEVIGPHEYKGFGHEFGKAFTTEQVLGSTGHHRVISYQLGPLKLMVRHETDGYFGASSAKASAGSENVGVNVSSTFLPTFALGLSSLSSPEAAAVGSKLRIKKEGQAIPIQSTLEIKTRAAHRPLSIRQVIPQLWVSQTPNLVRAYHTQGVFDEAKAEDVTCEIRRWEEENQDIIKKLILLIEKIVNQVKNCGGQAVIKYDERRDRLGIWKVDRERMLPDDLYNRFHEDLSKVKDDFDSRS</sequence>
<protein>
    <recommendedName>
        <fullName evidence="4">Geranylgeranyl pyrophosphate synthetase</fullName>
    </recommendedName>
</protein>
<dbReference type="AlphaFoldDB" id="A0A395HZL8"/>
<dbReference type="EMBL" id="KZ824279">
    <property type="protein sequence ID" value="RAL13381.1"/>
    <property type="molecule type" value="Genomic_DNA"/>
</dbReference>
<evidence type="ECO:0000313" key="2">
    <source>
        <dbReference type="EMBL" id="RAL13381.1"/>
    </source>
</evidence>
<keyword evidence="1" id="KW-0175">Coiled coil</keyword>
<keyword evidence="3" id="KW-1185">Reference proteome</keyword>
<dbReference type="Proteomes" id="UP000248961">
    <property type="component" value="Unassembled WGS sequence"/>
</dbReference>
<reference evidence="2 3" key="1">
    <citation type="submission" date="2018-02" db="EMBL/GenBank/DDBJ databases">
        <title>The genomes of Aspergillus section Nigri reveals drivers in fungal speciation.</title>
        <authorList>
            <consortium name="DOE Joint Genome Institute"/>
            <person name="Vesth T.C."/>
            <person name="Nybo J."/>
            <person name="Theobald S."/>
            <person name="Brandl J."/>
            <person name="Frisvad J.C."/>
            <person name="Nielsen K.F."/>
            <person name="Lyhne E.K."/>
            <person name="Kogle M.E."/>
            <person name="Kuo A."/>
            <person name="Riley R."/>
            <person name="Clum A."/>
            <person name="Nolan M."/>
            <person name="Lipzen A."/>
            <person name="Salamov A."/>
            <person name="Henrissat B."/>
            <person name="Wiebenga A."/>
            <person name="De vries R.P."/>
            <person name="Grigoriev I.V."/>
            <person name="Mortensen U.H."/>
            <person name="Andersen M.R."/>
            <person name="Baker S.E."/>
        </authorList>
    </citation>
    <scope>NUCLEOTIDE SEQUENCE [LARGE SCALE GENOMIC DNA]</scope>
    <source>
        <strain evidence="2 3">CBS 101889</strain>
    </source>
</reference>
<proteinExistence type="predicted"/>
<dbReference type="VEuPathDB" id="FungiDB:BO97DRAFT_413376"/>
<evidence type="ECO:0008006" key="4">
    <source>
        <dbReference type="Google" id="ProtNLM"/>
    </source>
</evidence>
<dbReference type="RefSeq" id="XP_025552535.1">
    <property type="nucleotide sequence ID" value="XM_025696286.1"/>
</dbReference>
<dbReference type="PANTHER" id="PTHR35179">
    <property type="entry name" value="PROTEIN CBG02620"/>
    <property type="match status" value="1"/>
</dbReference>